<organism evidence="1 2">
    <name type="scientific">Avena sativa</name>
    <name type="common">Oat</name>
    <dbReference type="NCBI Taxonomy" id="4498"/>
    <lineage>
        <taxon>Eukaryota</taxon>
        <taxon>Viridiplantae</taxon>
        <taxon>Streptophyta</taxon>
        <taxon>Embryophyta</taxon>
        <taxon>Tracheophyta</taxon>
        <taxon>Spermatophyta</taxon>
        <taxon>Magnoliopsida</taxon>
        <taxon>Liliopsida</taxon>
        <taxon>Poales</taxon>
        <taxon>Poaceae</taxon>
        <taxon>BOP clade</taxon>
        <taxon>Pooideae</taxon>
        <taxon>Poodae</taxon>
        <taxon>Poeae</taxon>
        <taxon>Poeae Chloroplast Group 1 (Aveneae type)</taxon>
        <taxon>Aveninae</taxon>
        <taxon>Avena</taxon>
    </lineage>
</organism>
<evidence type="ECO:0000313" key="2">
    <source>
        <dbReference type="Proteomes" id="UP001732700"/>
    </source>
</evidence>
<reference evidence="1" key="1">
    <citation type="submission" date="2021-05" db="EMBL/GenBank/DDBJ databases">
        <authorList>
            <person name="Scholz U."/>
            <person name="Mascher M."/>
            <person name="Fiebig A."/>
        </authorList>
    </citation>
    <scope>NUCLEOTIDE SEQUENCE [LARGE SCALE GENOMIC DNA]</scope>
</reference>
<accession>A0ACD6A3A3</accession>
<dbReference type="EnsemblPlants" id="AVESA.00010b.r2.7CG0666930.1">
    <property type="protein sequence ID" value="AVESA.00010b.r2.7CG0666930.1.CDS.1"/>
    <property type="gene ID" value="AVESA.00010b.r2.7CG0666930"/>
</dbReference>
<name>A0ACD6A3A3_AVESA</name>
<evidence type="ECO:0000313" key="1">
    <source>
        <dbReference type="EnsemblPlants" id="AVESA.00010b.r2.7CG0666930.1.CDS.1"/>
    </source>
</evidence>
<sequence length="110" mass="12700">MPLHLWSIEGAQDVLGKDVIIDRLDKRTYAQDNTKMFSCWVWCWSLDRIPSDHGFTVFPRGVGRFEEMHAFSPPCREVASPPKGVRFDALIHIDLVEDWTVHEAHTPPSR</sequence>
<keyword evidence="2" id="KW-1185">Reference proteome</keyword>
<reference evidence="1" key="2">
    <citation type="submission" date="2025-09" db="UniProtKB">
        <authorList>
            <consortium name="EnsemblPlants"/>
        </authorList>
    </citation>
    <scope>IDENTIFICATION</scope>
</reference>
<proteinExistence type="predicted"/>
<dbReference type="Proteomes" id="UP001732700">
    <property type="component" value="Chromosome 7C"/>
</dbReference>
<protein>
    <submittedName>
        <fullName evidence="1">Uncharacterized protein</fullName>
    </submittedName>
</protein>